<feature type="coiled-coil region" evidence="11">
    <location>
        <begin position="436"/>
        <end position="532"/>
    </location>
</feature>
<dbReference type="GO" id="GO:0031262">
    <property type="term" value="C:Ndc80 complex"/>
    <property type="evidence" value="ECO:0000318"/>
    <property type="project" value="GO_Central"/>
</dbReference>
<dbReference type="OMA" id="TEMLCKI"/>
<protein>
    <recommendedName>
        <fullName evidence="10">Kinetochore protein NDC80</fullName>
    </recommendedName>
</protein>
<evidence type="ECO:0000313" key="15">
    <source>
        <dbReference type="Proteomes" id="UP000001357"/>
    </source>
</evidence>
<evidence type="ECO:0000256" key="11">
    <source>
        <dbReference type="SAM" id="Coils"/>
    </source>
</evidence>
<dbReference type="FunCoup" id="A9USJ1">
    <property type="interactions" value="594"/>
</dbReference>
<evidence type="ECO:0000256" key="5">
    <source>
        <dbReference type="ARBA" id="ARBA00022838"/>
    </source>
</evidence>
<comment type="similarity">
    <text evidence="1 10">Belongs to the NDC80/HEC1 family.</text>
</comment>
<evidence type="ECO:0000256" key="12">
    <source>
        <dbReference type="SAM" id="MobiDB-lite"/>
    </source>
</evidence>
<dbReference type="FunFam" id="1.10.418.30:FF:000002">
    <property type="entry name" value="NDC80, kinetochore complex component"/>
    <property type="match status" value="1"/>
</dbReference>
<dbReference type="Gene3D" id="1.10.418.30">
    <property type="entry name" value="Ncd80 complex, Ncd80 subunit"/>
    <property type="match status" value="1"/>
</dbReference>
<evidence type="ECO:0000259" key="13">
    <source>
        <dbReference type="Pfam" id="PF03801"/>
    </source>
</evidence>
<evidence type="ECO:0000256" key="1">
    <source>
        <dbReference type="ARBA" id="ARBA00007050"/>
    </source>
</evidence>
<dbReference type="eggNOG" id="KOG0995">
    <property type="taxonomic scope" value="Eukaryota"/>
</dbReference>
<dbReference type="GO" id="GO:0005815">
    <property type="term" value="C:microtubule organizing center"/>
    <property type="evidence" value="ECO:0007669"/>
    <property type="project" value="UniProtKB-ARBA"/>
</dbReference>
<evidence type="ECO:0000313" key="14">
    <source>
        <dbReference type="EMBL" id="EDQ92109.1"/>
    </source>
</evidence>
<dbReference type="PANTHER" id="PTHR10643:SF2">
    <property type="entry name" value="KINETOCHORE PROTEIN NDC80 HOMOLOG"/>
    <property type="match status" value="1"/>
</dbReference>
<keyword evidence="3 10" id="KW-0132">Cell division</keyword>
<dbReference type="GO" id="GO:0005634">
    <property type="term" value="C:nucleus"/>
    <property type="evidence" value="ECO:0007669"/>
    <property type="project" value="UniProtKB-SubCell"/>
</dbReference>
<keyword evidence="4 10" id="KW-0498">Mitosis</keyword>
<dbReference type="RefSeq" id="XP_001743395.1">
    <property type="nucleotide sequence ID" value="XM_001743343.1"/>
</dbReference>
<dbReference type="InterPro" id="IPR038273">
    <property type="entry name" value="Ndc80_sf"/>
</dbReference>
<dbReference type="Pfam" id="PF03801">
    <property type="entry name" value="Ndc80_HEC"/>
    <property type="match status" value="1"/>
</dbReference>
<evidence type="ECO:0000256" key="9">
    <source>
        <dbReference type="ARBA" id="ARBA00023328"/>
    </source>
</evidence>
<dbReference type="PANTHER" id="PTHR10643">
    <property type="entry name" value="KINETOCHORE PROTEIN NDC80"/>
    <property type="match status" value="1"/>
</dbReference>
<keyword evidence="5 10" id="KW-0995">Kinetochore</keyword>
<sequence length="587" mass="67003">MSSRRSIGGRRSSIHGSATGTSDPREWSDKQYLKKAIRDLVVFLSETGYPDMISAKMLAAPSNKIFVKMFQHIYGLLDPMFPWDKYKPEDEIPEIMKYLGYPFPIKKSTIFASGSSHNWPKLLGALTWLVDATRFLDMEDEIITLTRISENIFDPQDSDLFFSADIFDHGIQSYADFMSGHIDKPSCELLFAGRMEELVNTHAHLEEKHQGCIEELQKLEAECPALSAIETKRSALQEDRTRFLELIKTLKQHQERYQLKTAQTMQAITEKEQELEALNAEIAKLKVMRDQQEMTTADVERINAKQRQLERDLDLAEQRKDQLEQDLCKVEIDISKTVDGLQEQTAEANVLLQQFGMEAVVSVNGSVDQPHEQLNRQFPTCWIDDVHALFTFGARQQPGEISHPVALNSPSSCLLPVLQGQLHKLTSQTKDSDLHKLELKDRCQQLEEAVVTKRDDLSVMQTQLEALEQQCGELQEVISREYKKQQSHVTIMQSENQKRRMQLAGDLQDMLARKADLEAKQQQLQVAQAQERKAFANSVRRLIQMFTPFANEIHEQLETLEGGVDGVVAESKAILRTLQAFVEEQKA</sequence>
<comment type="subunit">
    <text evidence="10">Component of the NDC80 complex.</text>
</comment>
<accession>A9USJ1</accession>
<dbReference type="EMBL" id="CH991544">
    <property type="protein sequence ID" value="EDQ92109.1"/>
    <property type="molecule type" value="Genomic_DNA"/>
</dbReference>
<comment type="function">
    <text evidence="10">Acts as a component of the essential kinetochore-associated NDC80 complex, which is required for chromosome segregation and spindle checkpoint activity.</text>
</comment>
<keyword evidence="7 10" id="KW-0539">Nucleus</keyword>
<dbReference type="GeneID" id="5888398"/>
<evidence type="ECO:0000256" key="6">
    <source>
        <dbReference type="ARBA" id="ARBA00023054"/>
    </source>
</evidence>
<reference evidence="14 15" key="1">
    <citation type="journal article" date="2008" name="Nature">
        <title>The genome of the choanoflagellate Monosiga brevicollis and the origin of metazoans.</title>
        <authorList>
            <consortium name="JGI Sequencing"/>
            <person name="King N."/>
            <person name="Westbrook M.J."/>
            <person name="Young S.L."/>
            <person name="Kuo A."/>
            <person name="Abedin M."/>
            <person name="Chapman J."/>
            <person name="Fairclough S."/>
            <person name="Hellsten U."/>
            <person name="Isogai Y."/>
            <person name="Letunic I."/>
            <person name="Marr M."/>
            <person name="Pincus D."/>
            <person name="Putnam N."/>
            <person name="Rokas A."/>
            <person name="Wright K.J."/>
            <person name="Zuzow R."/>
            <person name="Dirks W."/>
            <person name="Good M."/>
            <person name="Goodstein D."/>
            <person name="Lemons D."/>
            <person name="Li W."/>
            <person name="Lyons J.B."/>
            <person name="Morris A."/>
            <person name="Nichols S."/>
            <person name="Richter D.J."/>
            <person name="Salamov A."/>
            <person name="Bork P."/>
            <person name="Lim W.A."/>
            <person name="Manning G."/>
            <person name="Miller W.T."/>
            <person name="McGinnis W."/>
            <person name="Shapiro H."/>
            <person name="Tjian R."/>
            <person name="Grigoriev I.V."/>
            <person name="Rokhsar D."/>
        </authorList>
    </citation>
    <scope>NUCLEOTIDE SEQUENCE [LARGE SCALE GENOMIC DNA]</scope>
    <source>
        <strain evidence="15">MX1 / ATCC 50154</strain>
    </source>
</reference>
<evidence type="ECO:0000256" key="2">
    <source>
        <dbReference type="ARBA" id="ARBA00022454"/>
    </source>
</evidence>
<dbReference type="STRING" id="81824.A9USJ1"/>
<proteinExistence type="inferred from homology"/>
<dbReference type="InterPro" id="IPR005550">
    <property type="entry name" value="Kinetochore_Ndc80"/>
</dbReference>
<keyword evidence="6 11" id="KW-0175">Coiled coil</keyword>
<evidence type="ECO:0000256" key="7">
    <source>
        <dbReference type="ARBA" id="ARBA00023242"/>
    </source>
</evidence>
<keyword evidence="2 10" id="KW-0158">Chromosome</keyword>
<dbReference type="InParanoid" id="A9USJ1"/>
<keyword evidence="9 10" id="KW-0137">Centromere</keyword>
<dbReference type="GO" id="GO:0000226">
    <property type="term" value="P:microtubule cytoskeleton organization"/>
    <property type="evidence" value="ECO:0007669"/>
    <property type="project" value="UniProtKB-ARBA"/>
</dbReference>
<feature type="compositionally biased region" description="Low complexity" evidence="12">
    <location>
        <begin position="1"/>
        <end position="17"/>
    </location>
</feature>
<feature type="coiled-coil region" evidence="11">
    <location>
        <begin position="261"/>
        <end position="326"/>
    </location>
</feature>
<dbReference type="KEGG" id="mbr:MONBRDRAFT_22944"/>
<evidence type="ECO:0000256" key="4">
    <source>
        <dbReference type="ARBA" id="ARBA00022776"/>
    </source>
</evidence>
<feature type="region of interest" description="Disordered" evidence="12">
    <location>
        <begin position="1"/>
        <end position="26"/>
    </location>
</feature>
<name>A9USJ1_MONBE</name>
<keyword evidence="8 10" id="KW-0131">Cell cycle</keyword>
<feature type="domain" description="Kinetochore protein Ndc80 CH" evidence="13">
    <location>
        <begin position="17"/>
        <end position="136"/>
    </location>
</feature>
<gene>
    <name evidence="14" type="ORF">MONBRDRAFT_22944</name>
</gene>
<dbReference type="GO" id="GO:0051301">
    <property type="term" value="P:cell division"/>
    <property type="evidence" value="ECO:0007669"/>
    <property type="project" value="UniProtKB-UniRule"/>
</dbReference>
<evidence type="ECO:0000256" key="3">
    <source>
        <dbReference type="ARBA" id="ARBA00022618"/>
    </source>
</evidence>
<organism evidence="14 15">
    <name type="scientific">Monosiga brevicollis</name>
    <name type="common">Choanoflagellate</name>
    <dbReference type="NCBI Taxonomy" id="81824"/>
    <lineage>
        <taxon>Eukaryota</taxon>
        <taxon>Choanoflagellata</taxon>
        <taxon>Craspedida</taxon>
        <taxon>Salpingoecidae</taxon>
        <taxon>Monosiga</taxon>
    </lineage>
</organism>
<dbReference type="AlphaFoldDB" id="A9USJ1"/>
<dbReference type="GO" id="GO:0051315">
    <property type="term" value="P:attachment of mitotic spindle microtubules to kinetochore"/>
    <property type="evidence" value="ECO:0000318"/>
    <property type="project" value="GO_Central"/>
</dbReference>
<dbReference type="InterPro" id="IPR055260">
    <property type="entry name" value="Ndc80_CH"/>
</dbReference>
<keyword evidence="15" id="KW-1185">Reference proteome</keyword>
<evidence type="ECO:0000256" key="10">
    <source>
        <dbReference type="RuleBase" id="RU368072"/>
    </source>
</evidence>
<evidence type="ECO:0000256" key="8">
    <source>
        <dbReference type="ARBA" id="ARBA00023306"/>
    </source>
</evidence>
<dbReference type="GO" id="GO:0005737">
    <property type="term" value="C:cytoplasm"/>
    <property type="evidence" value="ECO:0007669"/>
    <property type="project" value="UniProtKB-ARBA"/>
</dbReference>
<comment type="subcellular location">
    <subcellularLocation>
        <location evidence="10">Chromosome</location>
        <location evidence="10">Centromere</location>
        <location evidence="10">Kinetochore</location>
    </subcellularLocation>
    <subcellularLocation>
        <location evidence="10">Nucleus</location>
    </subcellularLocation>
</comment>
<dbReference type="Proteomes" id="UP000001357">
    <property type="component" value="Unassembled WGS sequence"/>
</dbReference>